<dbReference type="EMBL" id="JAUCGM010000818">
    <property type="protein sequence ID" value="MDM8563703.1"/>
    <property type="molecule type" value="Genomic_DNA"/>
</dbReference>
<dbReference type="Proteomes" id="UP001171945">
    <property type="component" value="Unassembled WGS sequence"/>
</dbReference>
<reference evidence="1" key="1">
    <citation type="submission" date="2023-06" db="EMBL/GenBank/DDBJ databases">
        <title>Uncultivated large filamentous bacteria from sulfidic sediments reveal new species and different genomic features in energy metabolism and defense.</title>
        <authorList>
            <person name="Fonseca A."/>
        </authorList>
    </citation>
    <scope>NUCLEOTIDE SEQUENCE</scope>
    <source>
        <strain evidence="1">HSG4</strain>
    </source>
</reference>
<organism evidence="1 2">
    <name type="scientific">Candidatus Marithioploca araucensis</name>
    <dbReference type="NCBI Taxonomy" id="70273"/>
    <lineage>
        <taxon>Bacteria</taxon>
        <taxon>Pseudomonadati</taxon>
        <taxon>Pseudomonadota</taxon>
        <taxon>Gammaproteobacteria</taxon>
        <taxon>Thiotrichales</taxon>
        <taxon>Thiotrichaceae</taxon>
        <taxon>Candidatus Marithioploca</taxon>
    </lineage>
</organism>
<proteinExistence type="predicted"/>
<evidence type="ECO:0000313" key="2">
    <source>
        <dbReference type="Proteomes" id="UP001171945"/>
    </source>
</evidence>
<dbReference type="InterPro" id="IPR045397">
    <property type="entry name" value="TumE-like"/>
</dbReference>
<gene>
    <name evidence="1" type="ORF">QUF54_10155</name>
</gene>
<accession>A0ABT7VVW7</accession>
<protein>
    <submittedName>
        <fullName evidence="1">DUF6516 family protein</fullName>
    </submittedName>
</protein>
<comment type="caution">
    <text evidence="1">The sequence shown here is derived from an EMBL/GenBank/DDBJ whole genome shotgun (WGS) entry which is preliminary data.</text>
</comment>
<keyword evidence="2" id="KW-1185">Reference proteome</keyword>
<sequence>MMTDNPLKSLENYSRFVTELVSGYPIEHSTIIVWSESAYTGVATGEAFFAKGFRLRMREELDFEAGLITSYGYEAYQHDEKIFWYDDFPHPNELSLASSFPHHKHVPPDIKHNRIPAPEMSFTQPNLSVLIDEIKWLIKAK</sequence>
<dbReference type="Pfam" id="PF20126">
    <property type="entry name" value="TumE"/>
    <property type="match status" value="1"/>
</dbReference>
<evidence type="ECO:0000313" key="1">
    <source>
        <dbReference type="EMBL" id="MDM8563703.1"/>
    </source>
</evidence>
<name>A0ABT7VVW7_9GAMM</name>